<evidence type="ECO:0000259" key="12">
    <source>
        <dbReference type="SMART" id="SM00037"/>
    </source>
</evidence>
<evidence type="ECO:0000256" key="6">
    <source>
        <dbReference type="ARBA" id="ARBA00022949"/>
    </source>
</evidence>
<evidence type="ECO:0000256" key="8">
    <source>
        <dbReference type="ARBA" id="ARBA00023136"/>
    </source>
</evidence>
<feature type="compositionally biased region" description="Basic and acidic residues" evidence="10">
    <location>
        <begin position="136"/>
        <end position="145"/>
    </location>
</feature>
<dbReference type="AlphaFoldDB" id="F6S9P0"/>
<feature type="transmembrane region" description="Helical" evidence="11">
    <location>
        <begin position="226"/>
        <end position="251"/>
    </location>
</feature>
<dbReference type="GO" id="GO:0005922">
    <property type="term" value="C:connexin complex"/>
    <property type="evidence" value="ECO:0000318"/>
    <property type="project" value="GO_Central"/>
</dbReference>
<sequence length="254" mass="29826">MSWHFLERWVEKANQHSTLVGKFWITFLIVCRMVIVASVGDRVYNDEQSEFKCNTQQPGCTNVCFNSFSPISHLRFWSFQILFVATPSVMFVVYSAHKTKLKKTSSKKARISNDEDDDKSEKHVSGHPRNIQVNSRNEKSKKVSDFRDEKFKPTNPLAMKAHIPAFAQHFRWYLANVFVRLCIEVGFLVLQVLLFGFYVPEMYKCERRPCPNTVDCFISRPMEKTIFLWFMFLYSCICVALNLVEFVYLVYAYI</sequence>
<evidence type="ECO:0000256" key="10">
    <source>
        <dbReference type="SAM" id="MobiDB-lite"/>
    </source>
</evidence>
<feature type="domain" description="Connexin cysteine-rich" evidence="13">
    <location>
        <begin position="183"/>
        <end position="249"/>
    </location>
</feature>
<dbReference type="InterPro" id="IPR019570">
    <property type="entry name" value="Connexin_CCC"/>
</dbReference>
<feature type="transmembrane region" description="Helical" evidence="11">
    <location>
        <begin position="21"/>
        <end position="40"/>
    </location>
</feature>
<dbReference type="SMART" id="SM01089">
    <property type="entry name" value="Connexin_CCC"/>
    <property type="match status" value="1"/>
</dbReference>
<reference evidence="14" key="2">
    <citation type="submission" date="2025-08" db="UniProtKB">
        <authorList>
            <consortium name="Ensembl"/>
        </authorList>
    </citation>
    <scope>IDENTIFICATION</scope>
</reference>
<dbReference type="InterPro" id="IPR000500">
    <property type="entry name" value="Connexin"/>
</dbReference>
<keyword evidence="4 9" id="KW-0812">Transmembrane</keyword>
<dbReference type="GO" id="GO:0005243">
    <property type="term" value="F:gap junction channel activity"/>
    <property type="evidence" value="ECO:0000318"/>
    <property type="project" value="GO_Central"/>
</dbReference>
<evidence type="ECO:0000256" key="3">
    <source>
        <dbReference type="ARBA" id="ARBA00022475"/>
    </source>
</evidence>
<dbReference type="HOGENOM" id="CLU_037388_4_0_1"/>
<dbReference type="SMART" id="SM00037">
    <property type="entry name" value="CNX"/>
    <property type="match status" value="1"/>
</dbReference>
<dbReference type="InterPro" id="IPR013092">
    <property type="entry name" value="Connexin_N"/>
</dbReference>
<dbReference type="Ensembl" id="ENSCINT00000026870.2">
    <property type="protein sequence ID" value="ENSCINP00000026624.2"/>
    <property type="gene ID" value="ENSCING00000014820.2"/>
</dbReference>
<dbReference type="GeneTree" id="ENSGT01150000286949"/>
<keyword evidence="6" id="KW-0965">Cell junction</keyword>
<evidence type="ECO:0000256" key="5">
    <source>
        <dbReference type="ARBA" id="ARBA00022868"/>
    </source>
</evidence>
<keyword evidence="7 11" id="KW-1133">Transmembrane helix</keyword>
<comment type="subunit">
    <text evidence="9">A connexon is composed of a hexamer of connexins.</text>
</comment>
<dbReference type="Proteomes" id="UP000008144">
    <property type="component" value="Unassembled WGS sequence"/>
</dbReference>
<keyword evidence="8 11" id="KW-0472">Membrane</keyword>
<evidence type="ECO:0000256" key="2">
    <source>
        <dbReference type="ARBA" id="ARBA00004651"/>
    </source>
</evidence>
<evidence type="ECO:0000256" key="9">
    <source>
        <dbReference type="RuleBase" id="RU000630"/>
    </source>
</evidence>
<dbReference type="STRING" id="7719.ENSCINP00000026624"/>
<dbReference type="InterPro" id="IPR038359">
    <property type="entry name" value="Connexin_N_sf"/>
</dbReference>
<evidence type="ECO:0000256" key="7">
    <source>
        <dbReference type="ARBA" id="ARBA00022989"/>
    </source>
</evidence>
<dbReference type="PROSITE" id="PS00408">
    <property type="entry name" value="CONNEXINS_2"/>
    <property type="match status" value="1"/>
</dbReference>
<comment type="subcellular location">
    <subcellularLocation>
        <location evidence="1">Cell junction</location>
        <location evidence="1">Gap junction</location>
    </subcellularLocation>
    <subcellularLocation>
        <location evidence="2 9">Cell membrane</location>
        <topology evidence="2 9">Multi-pass membrane protein</topology>
    </subcellularLocation>
</comment>
<feature type="region of interest" description="Disordered" evidence="10">
    <location>
        <begin position="105"/>
        <end position="145"/>
    </location>
</feature>
<evidence type="ECO:0000259" key="13">
    <source>
        <dbReference type="SMART" id="SM01089"/>
    </source>
</evidence>
<keyword evidence="5 9" id="KW-0303">Gap junction</keyword>
<proteinExistence type="inferred from homology"/>
<feature type="transmembrane region" description="Helical" evidence="11">
    <location>
        <begin position="76"/>
        <end position="97"/>
    </location>
</feature>
<accession>F6S9P0</accession>
<reference evidence="14" key="3">
    <citation type="submission" date="2025-09" db="UniProtKB">
        <authorList>
            <consortium name="Ensembl"/>
        </authorList>
    </citation>
    <scope>IDENTIFICATION</scope>
</reference>
<dbReference type="GO" id="GO:0007267">
    <property type="term" value="P:cell-cell signaling"/>
    <property type="evidence" value="ECO:0000318"/>
    <property type="project" value="GO_Central"/>
</dbReference>
<dbReference type="PRINTS" id="PR00206">
    <property type="entry name" value="CONNEXIN"/>
</dbReference>
<dbReference type="Gene3D" id="1.20.1440.80">
    <property type="entry name" value="Gap junction channel protein cysteine-rich domain"/>
    <property type="match status" value="1"/>
</dbReference>
<dbReference type="InterPro" id="IPR017990">
    <property type="entry name" value="Connexin_CS"/>
</dbReference>
<organism evidence="14 15">
    <name type="scientific">Ciona intestinalis</name>
    <name type="common">Transparent sea squirt</name>
    <name type="synonym">Ascidia intestinalis</name>
    <dbReference type="NCBI Taxonomy" id="7719"/>
    <lineage>
        <taxon>Eukaryota</taxon>
        <taxon>Metazoa</taxon>
        <taxon>Chordata</taxon>
        <taxon>Tunicata</taxon>
        <taxon>Ascidiacea</taxon>
        <taxon>Phlebobranchia</taxon>
        <taxon>Cionidae</taxon>
        <taxon>Ciona</taxon>
    </lineage>
</organism>
<comment type="similarity">
    <text evidence="9">Belongs to the connexin family.</text>
</comment>
<dbReference type="PANTHER" id="PTHR11984:SF53">
    <property type="entry name" value="GAP JUNCTION PROTEIN"/>
    <property type="match status" value="1"/>
</dbReference>
<reference evidence="15" key="1">
    <citation type="journal article" date="2002" name="Science">
        <title>The draft genome of Ciona intestinalis: insights into chordate and vertebrate origins.</title>
        <authorList>
            <person name="Dehal P."/>
            <person name="Satou Y."/>
            <person name="Campbell R.K."/>
            <person name="Chapman J."/>
            <person name="Degnan B."/>
            <person name="De Tomaso A."/>
            <person name="Davidson B."/>
            <person name="Di Gregorio A."/>
            <person name="Gelpke M."/>
            <person name="Goodstein D.M."/>
            <person name="Harafuji N."/>
            <person name="Hastings K.E."/>
            <person name="Ho I."/>
            <person name="Hotta K."/>
            <person name="Huang W."/>
            <person name="Kawashima T."/>
            <person name="Lemaire P."/>
            <person name="Martinez D."/>
            <person name="Meinertzhagen I.A."/>
            <person name="Necula S."/>
            <person name="Nonaka M."/>
            <person name="Putnam N."/>
            <person name="Rash S."/>
            <person name="Saiga H."/>
            <person name="Satake M."/>
            <person name="Terry A."/>
            <person name="Yamada L."/>
            <person name="Wang H.G."/>
            <person name="Awazu S."/>
            <person name="Azumi K."/>
            <person name="Boore J."/>
            <person name="Branno M."/>
            <person name="Chin-Bow S."/>
            <person name="DeSantis R."/>
            <person name="Doyle S."/>
            <person name="Francino P."/>
            <person name="Keys D.N."/>
            <person name="Haga S."/>
            <person name="Hayashi H."/>
            <person name="Hino K."/>
            <person name="Imai K.S."/>
            <person name="Inaba K."/>
            <person name="Kano S."/>
            <person name="Kobayashi K."/>
            <person name="Kobayashi M."/>
            <person name="Lee B.I."/>
            <person name="Makabe K.W."/>
            <person name="Manohar C."/>
            <person name="Matassi G."/>
            <person name="Medina M."/>
            <person name="Mochizuki Y."/>
            <person name="Mount S."/>
            <person name="Morishita T."/>
            <person name="Miura S."/>
            <person name="Nakayama A."/>
            <person name="Nishizaka S."/>
            <person name="Nomoto H."/>
            <person name="Ohta F."/>
            <person name="Oishi K."/>
            <person name="Rigoutsos I."/>
            <person name="Sano M."/>
            <person name="Sasaki A."/>
            <person name="Sasakura Y."/>
            <person name="Shoguchi E."/>
            <person name="Shin-i T."/>
            <person name="Spagnuolo A."/>
            <person name="Stainier D."/>
            <person name="Suzuki M.M."/>
            <person name="Tassy O."/>
            <person name="Takatori N."/>
            <person name="Tokuoka M."/>
            <person name="Yagi K."/>
            <person name="Yoshizaki F."/>
            <person name="Wada S."/>
            <person name="Zhang C."/>
            <person name="Hyatt P.D."/>
            <person name="Larimer F."/>
            <person name="Detter C."/>
            <person name="Doggett N."/>
            <person name="Glavina T."/>
            <person name="Hawkins T."/>
            <person name="Richardson P."/>
            <person name="Lucas S."/>
            <person name="Kohara Y."/>
            <person name="Levine M."/>
            <person name="Satoh N."/>
            <person name="Rokhsar D.S."/>
        </authorList>
    </citation>
    <scope>NUCLEOTIDE SEQUENCE [LARGE SCALE GENOMIC DNA]</scope>
</reference>
<evidence type="ECO:0000256" key="4">
    <source>
        <dbReference type="ARBA" id="ARBA00022692"/>
    </source>
</evidence>
<keyword evidence="15" id="KW-1185">Reference proteome</keyword>
<name>F6S9P0_CIOIN</name>
<feature type="transmembrane region" description="Helical" evidence="11">
    <location>
        <begin position="177"/>
        <end position="199"/>
    </location>
</feature>
<dbReference type="InParanoid" id="F6S9P0"/>
<evidence type="ECO:0000256" key="1">
    <source>
        <dbReference type="ARBA" id="ARBA00004610"/>
    </source>
</evidence>
<evidence type="ECO:0000313" key="14">
    <source>
        <dbReference type="Ensembl" id="ENSCINP00000026624.2"/>
    </source>
</evidence>
<comment type="function">
    <text evidence="9">One gap junction consists of a cluster of closely packed pairs of transmembrane channels, the connexons, through which materials of low MW diffuse from one cell to a neighboring cell.</text>
</comment>
<dbReference type="Pfam" id="PF00029">
    <property type="entry name" value="Connexin"/>
    <property type="match status" value="1"/>
</dbReference>
<evidence type="ECO:0000256" key="11">
    <source>
        <dbReference type="SAM" id="Phobius"/>
    </source>
</evidence>
<dbReference type="OMA" id="IFRYEAC"/>
<dbReference type="PANTHER" id="PTHR11984">
    <property type="entry name" value="CONNEXIN"/>
    <property type="match status" value="1"/>
</dbReference>
<keyword evidence="3" id="KW-1003">Cell membrane</keyword>
<protein>
    <recommendedName>
        <fullName evidence="9">Gap junction protein</fullName>
    </recommendedName>
</protein>
<evidence type="ECO:0000313" key="15">
    <source>
        <dbReference type="Proteomes" id="UP000008144"/>
    </source>
</evidence>
<feature type="domain" description="Connexin N-terminal" evidence="12">
    <location>
        <begin position="42"/>
        <end position="75"/>
    </location>
</feature>